<dbReference type="PANTHER" id="PTHR43162">
    <property type="match status" value="1"/>
</dbReference>
<gene>
    <name evidence="2" type="primary">azoB_4</name>
    <name evidence="2" type="ORF">ROA7450_04188</name>
</gene>
<name>A0A1X7A9P2_9RHOB</name>
<dbReference type="Gene3D" id="3.90.25.10">
    <property type="entry name" value="UDP-galactose 4-epimerase, domain 1"/>
    <property type="match status" value="1"/>
</dbReference>
<evidence type="ECO:0000313" key="2">
    <source>
        <dbReference type="EMBL" id="SLN73939.1"/>
    </source>
</evidence>
<dbReference type="GO" id="GO:0016491">
    <property type="term" value="F:oxidoreductase activity"/>
    <property type="evidence" value="ECO:0007669"/>
    <property type="project" value="UniProtKB-KW"/>
</dbReference>
<reference evidence="2 3" key="1">
    <citation type="submission" date="2017-03" db="EMBL/GenBank/DDBJ databases">
        <authorList>
            <person name="Afonso C.L."/>
            <person name="Miller P.J."/>
            <person name="Scott M.A."/>
            <person name="Spackman E."/>
            <person name="Goraichik I."/>
            <person name="Dimitrov K.M."/>
            <person name="Suarez D.L."/>
            <person name="Swayne D.E."/>
        </authorList>
    </citation>
    <scope>NUCLEOTIDE SEQUENCE [LARGE SCALE GENOMIC DNA]</scope>
    <source>
        <strain evidence="2 3">CECT 7450</strain>
    </source>
</reference>
<dbReference type="PANTHER" id="PTHR43162:SF1">
    <property type="entry name" value="PRESTALK A DIFFERENTIATION PROTEIN A"/>
    <property type="match status" value="1"/>
</dbReference>
<dbReference type="InterPro" id="IPR036291">
    <property type="entry name" value="NAD(P)-bd_dom_sf"/>
</dbReference>
<evidence type="ECO:0000313" key="3">
    <source>
        <dbReference type="Proteomes" id="UP000193061"/>
    </source>
</evidence>
<dbReference type="Proteomes" id="UP000193061">
    <property type="component" value="Unassembled WGS sequence"/>
</dbReference>
<keyword evidence="3" id="KW-1185">Reference proteome</keyword>
<accession>A0A1X7A9P2</accession>
<keyword evidence="2" id="KW-0560">Oxidoreductase</keyword>
<sequence length="272" mass="29454">MTSDILVIGATGKTGKRVVERLEARGICPRHGTRRSPIPFDWEATETWAASLNGIQSAYVAYSPDLAVPSAHAVIADFVKAAEAAGLRRVVLLSERNEERAQACEKLVMDSTLEWTILRPSWFMQNFNEGGFLESVMSGEVTAPDSGAPEPWVDLDDVADVAVAALLEDGHASEVYEITGSELLTWSEAVGLISKVTTREVVYRTITPQEFESILIAAGFPDEDAVFVATLVAEILDGKNAMTSDGLQRALGREPRTFAQFAKAAHADGSWV</sequence>
<dbReference type="SUPFAM" id="SSF51735">
    <property type="entry name" value="NAD(P)-binding Rossmann-fold domains"/>
    <property type="match status" value="1"/>
</dbReference>
<dbReference type="EMBL" id="FWFX01000026">
    <property type="protein sequence ID" value="SLN73939.1"/>
    <property type="molecule type" value="Genomic_DNA"/>
</dbReference>
<dbReference type="InterPro" id="IPR051604">
    <property type="entry name" value="Ergot_Alk_Oxidoreductase"/>
</dbReference>
<evidence type="ECO:0000259" key="1">
    <source>
        <dbReference type="Pfam" id="PF13460"/>
    </source>
</evidence>
<proteinExistence type="predicted"/>
<feature type="domain" description="NAD(P)-binding" evidence="1">
    <location>
        <begin position="9"/>
        <end position="168"/>
    </location>
</feature>
<organism evidence="2 3">
    <name type="scientific">Roseovarius albus</name>
    <dbReference type="NCBI Taxonomy" id="1247867"/>
    <lineage>
        <taxon>Bacteria</taxon>
        <taxon>Pseudomonadati</taxon>
        <taxon>Pseudomonadota</taxon>
        <taxon>Alphaproteobacteria</taxon>
        <taxon>Rhodobacterales</taxon>
        <taxon>Roseobacteraceae</taxon>
        <taxon>Roseovarius</taxon>
    </lineage>
</organism>
<dbReference type="InterPro" id="IPR016040">
    <property type="entry name" value="NAD(P)-bd_dom"/>
</dbReference>
<dbReference type="Gene3D" id="3.40.50.720">
    <property type="entry name" value="NAD(P)-binding Rossmann-like Domain"/>
    <property type="match status" value="1"/>
</dbReference>
<protein>
    <submittedName>
        <fullName evidence="2">NAD(P)H azoreductase</fullName>
        <ecNumber evidence="2">1.7.-.-</ecNumber>
    </submittedName>
</protein>
<dbReference type="EC" id="1.7.-.-" evidence="2"/>
<dbReference type="Pfam" id="PF13460">
    <property type="entry name" value="NAD_binding_10"/>
    <property type="match status" value="1"/>
</dbReference>
<dbReference type="AlphaFoldDB" id="A0A1X7A9P2"/>